<protein>
    <recommendedName>
        <fullName evidence="2">histidine kinase</fullName>
        <ecNumber evidence="2">2.7.13.3</ecNumber>
    </recommendedName>
</protein>
<dbReference type="InterPro" id="IPR013767">
    <property type="entry name" value="PAS_fold"/>
</dbReference>
<evidence type="ECO:0000313" key="13">
    <source>
        <dbReference type="Proteomes" id="UP000007360"/>
    </source>
</evidence>
<keyword evidence="7" id="KW-0067">ATP-binding</keyword>
<dbReference type="InterPro" id="IPR035965">
    <property type="entry name" value="PAS-like_dom_sf"/>
</dbReference>
<keyword evidence="9" id="KW-0812">Transmembrane</keyword>
<dbReference type="InterPro" id="IPR011495">
    <property type="entry name" value="Sig_transdc_His_kin_sub2_dim/P"/>
</dbReference>
<name>K2QCX8_METFP</name>
<dbReference type="PROSITE" id="PS50112">
    <property type="entry name" value="PAS"/>
    <property type="match status" value="1"/>
</dbReference>
<dbReference type="PROSITE" id="PS50885">
    <property type="entry name" value="HAMP"/>
    <property type="match status" value="1"/>
</dbReference>
<proteinExistence type="predicted"/>
<dbReference type="SUPFAM" id="SSF55874">
    <property type="entry name" value="ATPase domain of HSP90 chaperone/DNA topoisomerase II/histidine kinase"/>
    <property type="match status" value="1"/>
</dbReference>
<dbReference type="CDD" id="cd00130">
    <property type="entry name" value="PAS"/>
    <property type="match status" value="1"/>
</dbReference>
<dbReference type="SUPFAM" id="SSF55785">
    <property type="entry name" value="PYP-like sensor domain (PAS domain)"/>
    <property type="match status" value="1"/>
</dbReference>
<dbReference type="Gene3D" id="3.30.450.20">
    <property type="entry name" value="PAS domain"/>
    <property type="match status" value="1"/>
</dbReference>
<dbReference type="PATRIC" id="fig|1204725.3.peg.1440"/>
<dbReference type="InterPro" id="IPR000014">
    <property type="entry name" value="PAS"/>
</dbReference>
<evidence type="ECO:0000256" key="3">
    <source>
        <dbReference type="ARBA" id="ARBA00022553"/>
    </source>
</evidence>
<dbReference type="GO" id="GO:0007165">
    <property type="term" value="P:signal transduction"/>
    <property type="evidence" value="ECO:0007669"/>
    <property type="project" value="InterPro"/>
</dbReference>
<keyword evidence="5" id="KW-0547">Nucleotide-binding</keyword>
<dbReference type="GO" id="GO:0006355">
    <property type="term" value="P:regulation of DNA-templated transcription"/>
    <property type="evidence" value="ECO:0007669"/>
    <property type="project" value="InterPro"/>
</dbReference>
<dbReference type="GO" id="GO:0016020">
    <property type="term" value="C:membrane"/>
    <property type="evidence" value="ECO:0007669"/>
    <property type="project" value="InterPro"/>
</dbReference>
<reference evidence="12 13" key="1">
    <citation type="journal article" date="2012" name="J. Bacteriol.">
        <title>Draft genome sequence of Methanobacterium formicicum DSM 3637, an archaebacterium isolated from the methane producer amoeba Pelomyxa palustris.</title>
        <authorList>
            <person name="Gutierrez G."/>
        </authorList>
    </citation>
    <scope>NUCLEOTIDE SEQUENCE [LARGE SCALE GENOMIC DNA]</scope>
    <source>
        <strain evidence="13">DSM 3637 / PP1</strain>
    </source>
</reference>
<keyword evidence="9" id="KW-0472">Membrane</keyword>
<evidence type="ECO:0000256" key="2">
    <source>
        <dbReference type="ARBA" id="ARBA00012438"/>
    </source>
</evidence>
<dbReference type="AlphaFoldDB" id="K2QCX8"/>
<evidence type="ECO:0000259" key="11">
    <source>
        <dbReference type="PROSITE" id="PS50885"/>
    </source>
</evidence>
<feature type="domain" description="HAMP" evidence="11">
    <location>
        <begin position="294"/>
        <end position="348"/>
    </location>
</feature>
<evidence type="ECO:0000256" key="8">
    <source>
        <dbReference type="SAM" id="MobiDB-lite"/>
    </source>
</evidence>
<evidence type="ECO:0000256" key="5">
    <source>
        <dbReference type="ARBA" id="ARBA00022741"/>
    </source>
</evidence>
<dbReference type="SMART" id="SM00387">
    <property type="entry name" value="HATPase_c"/>
    <property type="match status" value="1"/>
</dbReference>
<feature type="domain" description="PAS" evidence="10">
    <location>
        <begin position="353"/>
        <end position="397"/>
    </location>
</feature>
<feature type="region of interest" description="Disordered" evidence="8">
    <location>
        <begin position="620"/>
        <end position="653"/>
    </location>
</feature>
<dbReference type="InterPro" id="IPR003660">
    <property type="entry name" value="HAMP_dom"/>
</dbReference>
<dbReference type="Proteomes" id="UP000007360">
    <property type="component" value="Unassembled WGS sequence"/>
</dbReference>
<comment type="caution">
    <text evidence="12">The sequence shown here is derived from an EMBL/GenBank/DDBJ whole genome shotgun (WGS) entry which is preliminary data.</text>
</comment>
<evidence type="ECO:0000256" key="7">
    <source>
        <dbReference type="ARBA" id="ARBA00022840"/>
    </source>
</evidence>
<dbReference type="GO" id="GO:0004673">
    <property type="term" value="F:protein histidine kinase activity"/>
    <property type="evidence" value="ECO:0007669"/>
    <property type="project" value="UniProtKB-EC"/>
</dbReference>
<dbReference type="EMBL" id="AMPO01000005">
    <property type="protein sequence ID" value="EKF85841.1"/>
    <property type="molecule type" value="Genomic_DNA"/>
</dbReference>
<gene>
    <name evidence="12" type="ORF">A994_07165</name>
</gene>
<dbReference type="EC" id="2.7.13.3" evidence="2"/>
<feature type="transmembrane region" description="Helical" evidence="9">
    <location>
        <begin position="270"/>
        <end position="292"/>
    </location>
</feature>
<dbReference type="PANTHER" id="PTHR41523:SF8">
    <property type="entry name" value="ETHYLENE RESPONSE SENSOR PROTEIN"/>
    <property type="match status" value="1"/>
</dbReference>
<feature type="compositionally biased region" description="Polar residues" evidence="8">
    <location>
        <begin position="624"/>
        <end position="641"/>
    </location>
</feature>
<evidence type="ECO:0000256" key="6">
    <source>
        <dbReference type="ARBA" id="ARBA00022777"/>
    </source>
</evidence>
<organism evidence="12 13">
    <name type="scientific">Methanobacterium formicicum (strain DSM 3637 / PP1)</name>
    <dbReference type="NCBI Taxonomy" id="1204725"/>
    <lineage>
        <taxon>Archaea</taxon>
        <taxon>Methanobacteriati</taxon>
        <taxon>Methanobacteriota</taxon>
        <taxon>Methanomada group</taxon>
        <taxon>Methanobacteria</taxon>
        <taxon>Methanobacteriales</taxon>
        <taxon>Methanobacteriaceae</taxon>
        <taxon>Methanobacterium</taxon>
    </lineage>
</organism>
<dbReference type="Pfam" id="PF07568">
    <property type="entry name" value="HisKA_2"/>
    <property type="match status" value="1"/>
</dbReference>
<evidence type="ECO:0000256" key="4">
    <source>
        <dbReference type="ARBA" id="ARBA00022679"/>
    </source>
</evidence>
<dbReference type="InterPro" id="IPR003594">
    <property type="entry name" value="HATPase_dom"/>
</dbReference>
<evidence type="ECO:0000256" key="9">
    <source>
        <dbReference type="SAM" id="Phobius"/>
    </source>
</evidence>
<sequence length="712" mass="79810">MNLRKRTLITLAVSLLLLVAVLYVISQNLLMGNLTEVQVDSTQKDLETVNDLLFRDLDDLSAIDKQWAMLGEDSFYDKTSQTFNPDALRIFNSTGIDLVIVSSSMDGTVYFKSLNDSENLNDSQTSSSHQDELESYLSQNSFIKSENLSNPFQGILLLPSGTYLISSSPITGSEGNNLILGRYLEIPQNGHLSKIPGLSLNITPFNNGEMVPTFHDVSRDFSYGSPVIIKPVENNTISGYSLLRDGEGRAVFQMKLSENPYIIDKGQETLIYFIFSFLVTGIILGFITLLFLDKIVLSRINDLNNRVQEITKTNDISRRLPVNGSNDEISGLSHGINSLLISLQSSWEEIQQSRKKYRNIFYNTGTAMISTEGDGVISLINSEFENLSGFKKVQVEGIKSWKDFFPEDIKKMTKYSKIRKLNEHLAPRNYEARFLGREGSLKDVYLTVTTVPGTDQFLLSLMDITPLKQSLEEKDALLREVHHRVKNNMQIMISLLNMKARHTSDEEVKSILMESQDRIKSMAMVHDGLYHSPDMIHINLGNYIQRLTTELFRSYGVDSNLIKLVVNVDAVSISIDTAVPCGLLLNELVSNSIKHAFDPSEKGEIRICLSSDEDLSFENLYSPEDSSSPEVQGSSKDSSSLTDERSPPELTLTVWDNGKGLADGFDISKSDTMGMKLIDALVTQLEAKIEFNNSPGACFKIKFKELNYSKRI</sequence>
<dbReference type="InterPro" id="IPR036890">
    <property type="entry name" value="HATPase_C_sf"/>
</dbReference>
<keyword evidence="9" id="KW-1133">Transmembrane helix</keyword>
<dbReference type="Gene3D" id="6.10.340.10">
    <property type="match status" value="1"/>
</dbReference>
<dbReference type="SMART" id="SM00304">
    <property type="entry name" value="HAMP"/>
    <property type="match status" value="1"/>
</dbReference>
<dbReference type="NCBIfam" id="TIGR00229">
    <property type="entry name" value="sensory_box"/>
    <property type="match status" value="1"/>
</dbReference>
<evidence type="ECO:0000259" key="10">
    <source>
        <dbReference type="PROSITE" id="PS50112"/>
    </source>
</evidence>
<dbReference type="Pfam" id="PF00989">
    <property type="entry name" value="PAS"/>
    <property type="match status" value="1"/>
</dbReference>
<dbReference type="GO" id="GO:0005524">
    <property type="term" value="F:ATP binding"/>
    <property type="evidence" value="ECO:0007669"/>
    <property type="project" value="UniProtKB-KW"/>
</dbReference>
<evidence type="ECO:0000313" key="12">
    <source>
        <dbReference type="EMBL" id="EKF85841.1"/>
    </source>
</evidence>
<dbReference type="Gene3D" id="3.30.565.10">
    <property type="entry name" value="Histidine kinase-like ATPase, C-terminal domain"/>
    <property type="match status" value="1"/>
</dbReference>
<keyword evidence="13" id="KW-1185">Reference proteome</keyword>
<comment type="catalytic activity">
    <reaction evidence="1">
        <text>ATP + protein L-histidine = ADP + protein N-phospho-L-histidine.</text>
        <dbReference type="EC" id="2.7.13.3"/>
    </reaction>
</comment>
<dbReference type="RefSeq" id="WP_004030725.1">
    <property type="nucleotide sequence ID" value="NZ_AMPO01000005.1"/>
</dbReference>
<evidence type="ECO:0000256" key="1">
    <source>
        <dbReference type="ARBA" id="ARBA00000085"/>
    </source>
</evidence>
<keyword evidence="3" id="KW-0597">Phosphoprotein</keyword>
<dbReference type="PANTHER" id="PTHR41523">
    <property type="entry name" value="TWO-COMPONENT SYSTEM SENSOR PROTEIN"/>
    <property type="match status" value="1"/>
</dbReference>
<keyword evidence="4" id="KW-0808">Transferase</keyword>
<dbReference type="OrthoDB" id="8127at2157"/>
<accession>K2QCX8</accession>
<keyword evidence="6 12" id="KW-0418">Kinase</keyword>